<dbReference type="EC" id="2.5.1.15" evidence="5 12"/>
<name>A0A0W0ZSL4_9GAMM</name>
<dbReference type="OrthoDB" id="9811744at2"/>
<comment type="catalytic activity">
    <reaction evidence="1">
        <text>(7,8-dihydropterin-6-yl)methyl diphosphate + 4-aminobenzoate = 7,8-dihydropteroate + diphosphate</text>
        <dbReference type="Rhea" id="RHEA:19949"/>
        <dbReference type="ChEBI" id="CHEBI:17836"/>
        <dbReference type="ChEBI" id="CHEBI:17839"/>
        <dbReference type="ChEBI" id="CHEBI:33019"/>
        <dbReference type="ChEBI" id="CHEBI:72950"/>
        <dbReference type="EC" id="2.5.1.15"/>
    </reaction>
</comment>
<dbReference type="RefSeq" id="WP_058519360.1">
    <property type="nucleotide sequence ID" value="NZ_CAAAIP010000005.1"/>
</dbReference>
<dbReference type="PANTHER" id="PTHR20941:SF1">
    <property type="entry name" value="FOLIC ACID SYNTHESIS PROTEIN FOL1"/>
    <property type="match status" value="1"/>
</dbReference>
<dbReference type="GO" id="GO:0046656">
    <property type="term" value="P:folic acid biosynthetic process"/>
    <property type="evidence" value="ECO:0007669"/>
    <property type="project" value="UniProtKB-KW"/>
</dbReference>
<comment type="function">
    <text evidence="12">Catalyzes the condensation of para-aminobenzoate (pABA) with 6-hydroxymethyl-7,8-dihydropterin diphosphate (DHPt-PP) to form 7,8-dihydropteroate (H2Pte), the immediate precursor of folate derivatives.</text>
</comment>
<evidence type="ECO:0000313" key="14">
    <source>
        <dbReference type="EMBL" id="KTD72191.1"/>
    </source>
</evidence>
<dbReference type="FunFam" id="3.20.20.20:FF:000006">
    <property type="entry name" value="Dihydropteroate synthase"/>
    <property type="match status" value="1"/>
</dbReference>
<dbReference type="CDD" id="cd00739">
    <property type="entry name" value="DHPS"/>
    <property type="match status" value="1"/>
</dbReference>
<dbReference type="AlphaFoldDB" id="A0A0W0ZSL4"/>
<evidence type="ECO:0000313" key="15">
    <source>
        <dbReference type="Proteomes" id="UP000054693"/>
    </source>
</evidence>
<dbReference type="InterPro" id="IPR011005">
    <property type="entry name" value="Dihydropteroate_synth-like_sf"/>
</dbReference>
<dbReference type="UniPathway" id="UPA00077">
    <property type="reaction ID" value="UER00156"/>
</dbReference>
<feature type="domain" description="Pterin-binding" evidence="13">
    <location>
        <begin position="25"/>
        <end position="278"/>
    </location>
</feature>
<dbReference type="GO" id="GO:0005829">
    <property type="term" value="C:cytosol"/>
    <property type="evidence" value="ECO:0007669"/>
    <property type="project" value="TreeGrafter"/>
</dbReference>
<keyword evidence="15" id="KW-1185">Reference proteome</keyword>
<evidence type="ECO:0000256" key="11">
    <source>
        <dbReference type="ARBA" id="ARBA00030193"/>
    </source>
</evidence>
<reference evidence="14 15" key="1">
    <citation type="submission" date="2015-11" db="EMBL/GenBank/DDBJ databases">
        <title>Genomic analysis of 38 Legionella species identifies large and diverse effector repertoires.</title>
        <authorList>
            <person name="Burstein D."/>
            <person name="Amaro F."/>
            <person name="Zusman T."/>
            <person name="Lifshitz Z."/>
            <person name="Cohen O."/>
            <person name="Gilbert J.A."/>
            <person name="Pupko T."/>
            <person name="Shuman H.A."/>
            <person name="Segal G."/>
        </authorList>
    </citation>
    <scope>NUCLEOTIDE SEQUENCE [LARGE SCALE GENOMIC DNA]</scope>
    <source>
        <strain evidence="14 15">ATCC 49180</strain>
    </source>
</reference>
<dbReference type="PROSITE" id="PS00792">
    <property type="entry name" value="DHPS_1"/>
    <property type="match status" value="1"/>
</dbReference>
<protein>
    <recommendedName>
        <fullName evidence="6 12">Dihydropteroate synthase</fullName>
        <shortName evidence="12">DHPS</shortName>
        <ecNumber evidence="5 12">2.5.1.15</ecNumber>
    </recommendedName>
    <alternativeName>
        <fullName evidence="11 12">Dihydropteroate pyrophosphorylase</fullName>
    </alternativeName>
</protein>
<dbReference type="PROSITE" id="PS00793">
    <property type="entry name" value="DHPS_2"/>
    <property type="match status" value="1"/>
</dbReference>
<gene>
    <name evidence="14" type="primary">folP</name>
    <name evidence="14" type="ORF">Ltuc_0038</name>
</gene>
<dbReference type="Proteomes" id="UP000054693">
    <property type="component" value="Unassembled WGS sequence"/>
</dbReference>
<dbReference type="PROSITE" id="PS50972">
    <property type="entry name" value="PTERIN_BINDING"/>
    <property type="match status" value="1"/>
</dbReference>
<evidence type="ECO:0000256" key="8">
    <source>
        <dbReference type="ARBA" id="ARBA00022723"/>
    </source>
</evidence>
<dbReference type="GO" id="GO:0046654">
    <property type="term" value="P:tetrahydrofolate biosynthetic process"/>
    <property type="evidence" value="ECO:0007669"/>
    <property type="project" value="UniProtKB-UniPathway"/>
</dbReference>
<comment type="similarity">
    <text evidence="4 12">Belongs to the DHPS family.</text>
</comment>
<dbReference type="GO" id="GO:0046872">
    <property type="term" value="F:metal ion binding"/>
    <property type="evidence" value="ECO:0007669"/>
    <property type="project" value="UniProtKB-KW"/>
</dbReference>
<dbReference type="EMBL" id="LNZA01000001">
    <property type="protein sequence ID" value="KTD72191.1"/>
    <property type="molecule type" value="Genomic_DNA"/>
</dbReference>
<evidence type="ECO:0000256" key="5">
    <source>
        <dbReference type="ARBA" id="ARBA00012458"/>
    </source>
</evidence>
<evidence type="ECO:0000256" key="3">
    <source>
        <dbReference type="ARBA" id="ARBA00004763"/>
    </source>
</evidence>
<evidence type="ECO:0000256" key="10">
    <source>
        <dbReference type="ARBA" id="ARBA00022909"/>
    </source>
</evidence>
<sequence length="293" mass="31854">MNSKQFSGWLECQRQPSLDNPPEKPLIMGILNVTPDSFSDGGKFLSPERACEHAFHLISQGADLIDIGGQSTRPGAQHVPLDVELNRVISVIEQIRLSSDICISIDTNKPEVMEAAVSAGANVINDIYALRTDGALEMAAKLAVPVCLMHMQGAPHNMQQNPYYPDGVLAEVTRFFIERITECERVGIKKNNIILDPGFGFGKQVQDNLLLVKNLDSFATFKMPMLLGVSRKSTIGAVLAKEVDARLIGSIAVAVYAALKGAGIIRTHDVDETNQALHMITTIEKANISAYKG</sequence>
<comment type="pathway">
    <text evidence="3 12">Cofactor biosynthesis; tetrahydrofolate biosynthesis; 7,8-dihydrofolate from 2-amino-4-hydroxy-6-hydroxymethyl-7,8-dihydropteridine diphosphate and 4-aminobenzoate: step 1/2.</text>
</comment>
<evidence type="ECO:0000256" key="9">
    <source>
        <dbReference type="ARBA" id="ARBA00022842"/>
    </source>
</evidence>
<dbReference type="GO" id="GO:0004156">
    <property type="term" value="F:dihydropteroate synthase activity"/>
    <property type="evidence" value="ECO:0007669"/>
    <property type="project" value="UniProtKB-EC"/>
</dbReference>
<keyword evidence="9 12" id="KW-0460">Magnesium</keyword>
<evidence type="ECO:0000256" key="1">
    <source>
        <dbReference type="ARBA" id="ARBA00000012"/>
    </source>
</evidence>
<dbReference type="STRING" id="40335.Ltuc_0038"/>
<dbReference type="InterPro" id="IPR000489">
    <property type="entry name" value="Pterin-binding_dom"/>
</dbReference>
<comment type="cofactor">
    <cofactor evidence="2 12">
        <name>Mg(2+)</name>
        <dbReference type="ChEBI" id="CHEBI:18420"/>
    </cofactor>
</comment>
<evidence type="ECO:0000259" key="13">
    <source>
        <dbReference type="PROSITE" id="PS50972"/>
    </source>
</evidence>
<dbReference type="PATRIC" id="fig|40335.7.peg.38"/>
<dbReference type="PANTHER" id="PTHR20941">
    <property type="entry name" value="FOLATE SYNTHESIS PROTEINS"/>
    <property type="match status" value="1"/>
</dbReference>
<keyword evidence="8 12" id="KW-0479">Metal-binding</keyword>
<dbReference type="Gene3D" id="3.20.20.20">
    <property type="entry name" value="Dihydropteroate synthase-like"/>
    <property type="match status" value="1"/>
</dbReference>
<evidence type="ECO:0000256" key="7">
    <source>
        <dbReference type="ARBA" id="ARBA00022679"/>
    </source>
</evidence>
<dbReference type="SUPFAM" id="SSF51717">
    <property type="entry name" value="Dihydropteroate synthetase-like"/>
    <property type="match status" value="1"/>
</dbReference>
<proteinExistence type="inferred from homology"/>
<keyword evidence="7 12" id="KW-0808">Transferase</keyword>
<accession>A0A0W0ZSL4</accession>
<evidence type="ECO:0000256" key="6">
    <source>
        <dbReference type="ARBA" id="ARBA00016919"/>
    </source>
</evidence>
<evidence type="ECO:0000256" key="12">
    <source>
        <dbReference type="RuleBase" id="RU361205"/>
    </source>
</evidence>
<comment type="caution">
    <text evidence="14">The sequence shown here is derived from an EMBL/GenBank/DDBJ whole genome shotgun (WGS) entry which is preliminary data.</text>
</comment>
<dbReference type="Pfam" id="PF00809">
    <property type="entry name" value="Pterin_bind"/>
    <property type="match status" value="1"/>
</dbReference>
<organism evidence="14 15">
    <name type="scientific">Legionella tucsonensis</name>
    <dbReference type="NCBI Taxonomy" id="40335"/>
    <lineage>
        <taxon>Bacteria</taxon>
        <taxon>Pseudomonadati</taxon>
        <taxon>Pseudomonadota</taxon>
        <taxon>Gammaproteobacteria</taxon>
        <taxon>Legionellales</taxon>
        <taxon>Legionellaceae</taxon>
        <taxon>Legionella</taxon>
    </lineage>
</organism>
<evidence type="ECO:0000256" key="2">
    <source>
        <dbReference type="ARBA" id="ARBA00001946"/>
    </source>
</evidence>
<dbReference type="InterPro" id="IPR006390">
    <property type="entry name" value="DHP_synth_dom"/>
</dbReference>
<keyword evidence="10 12" id="KW-0289">Folate biosynthesis</keyword>
<evidence type="ECO:0000256" key="4">
    <source>
        <dbReference type="ARBA" id="ARBA00009503"/>
    </source>
</evidence>
<dbReference type="InterPro" id="IPR045031">
    <property type="entry name" value="DHP_synth-like"/>
</dbReference>
<dbReference type="NCBIfam" id="TIGR01496">
    <property type="entry name" value="DHPS"/>
    <property type="match status" value="1"/>
</dbReference>